<reference evidence="5 6" key="1">
    <citation type="submission" date="2016-10" db="EMBL/GenBank/DDBJ databases">
        <authorList>
            <person name="Cai Z."/>
        </authorList>
    </citation>
    <scope>NUCLEOTIDE SEQUENCE [LARGE SCALE GENOMIC DNA]</scope>
</reference>
<dbReference type="PRINTS" id="PR00633">
    <property type="entry name" value="RCCNDNSATION"/>
</dbReference>
<feature type="repeat" description="RCC1" evidence="2">
    <location>
        <begin position="383"/>
        <end position="436"/>
    </location>
</feature>
<dbReference type="InterPro" id="IPR009091">
    <property type="entry name" value="RCC1/BLIP-II"/>
</dbReference>
<dbReference type="InterPro" id="IPR058923">
    <property type="entry name" value="RCC1-like_dom"/>
</dbReference>
<evidence type="ECO:0000313" key="6">
    <source>
        <dbReference type="Proteomes" id="UP000256970"/>
    </source>
</evidence>
<feature type="region of interest" description="Disordered" evidence="3">
    <location>
        <begin position="652"/>
        <end position="676"/>
    </location>
</feature>
<sequence length="1045" mass="105614">MSEKSMSHAASAPLDLPDSPAGYLCLNVPPWVAAPPIEAVVFGWGASEDQQLGLDAGEDVDSPKVVEALLGVKFMGRGFLSCPLVGGSRNTLAIDAEGGLWSWGWNARGTLGHGHRDLQHKPACVEALHGVHIVQAAIGGWHCLALSDEGQVYCWGGNEYQQCGLVAPDEQPQPGTQAAAAQAAAEKAAHSSQGGTQSLLAAAAAAVAKGADAITNGRRSLVRSDTDVDSYLNGGTNGDAYTYSSVYGVLPAARDILVPRACMPGLVVKQVACGGMNSVVLTEGGEVWTWGEPWGEFALELQRAPRKVPGAVNIAAIACGAFHNMALARDGCLLAWGTNDYGQLGNGSTIYSTTPVEVVDLEEVAVADIAAGGWHSMALSADGQIYVWGRGEYGRLGIADRTGSSKLRPHKVRGLEGHTVVQVAAGGTHSVAVTSAGRMFIWGRASYGRLGLGPGARDAYSPMEVALPGGHERWKVAAATAGGRHTMCLAVPVRDASLRREGSRAGSTASTSRGPSRAASVQGEPAGGQQQQALLQQLQAQQQMSRGAGATGSFNSLAAEVAAGDAEQQQQQQQYGGGSAASRSATSNARHGSNSGSAVGSPAAANNQQQQQQQQPFKSSSSLNNASAAAAGSAGNAASQPSVLAHAMSSQSSYSFAPSPGSSIMGTSSPGRASTAEQLPALPFSPSLGLRVNNSSSHPGMGVEAVHAAAAAAAAAAQLGGLRVGSPAPGSSGSGSGLAGLQQQRQKWGGGGGGLRPGEQAPVSPRAVPPPMSPSQRRVGFDLGSALNSEPGAMEAEGSIPTHNEGLLHSEAAAEDEAAQQEEAAKQREQAAMDAEAAAQARQQHEFGALHQAAATVDLSASIDDEVPTAAAADPRQQQQHELQQQQQQQQRPATSPRLLALQQQAAGSSSSSMRRSGSYQGLSALHLLSQPGNSPRSGELAGASPSSLQQAMHAGGGGGAAAAAAAAAASGGASTPPLVGQITRQQSSQLAAAVAGSHGRVDASRAASAASLPSLSAGVGVGPGVGGSSRMGPAVTRVDSDLSQ</sequence>
<accession>A0A383W6R7</accession>
<evidence type="ECO:0000256" key="1">
    <source>
        <dbReference type="ARBA" id="ARBA00022737"/>
    </source>
</evidence>
<dbReference type="STRING" id="3088.A0A383W6R7"/>
<feature type="compositionally biased region" description="Low complexity" evidence="3">
    <location>
        <begin position="877"/>
        <end position="922"/>
    </location>
</feature>
<feature type="domain" description="RCC1-like" evidence="4">
    <location>
        <begin position="266"/>
        <end position="488"/>
    </location>
</feature>
<dbReference type="PROSITE" id="PS00626">
    <property type="entry name" value="RCC1_2"/>
    <property type="match status" value="1"/>
</dbReference>
<dbReference type="EMBL" id="FNXT01001173">
    <property type="protein sequence ID" value="SZX72900.1"/>
    <property type="molecule type" value="Genomic_DNA"/>
</dbReference>
<name>A0A383W6R7_TETOB</name>
<organism evidence="5 6">
    <name type="scientific">Tetradesmus obliquus</name>
    <name type="common">Green alga</name>
    <name type="synonym">Acutodesmus obliquus</name>
    <dbReference type="NCBI Taxonomy" id="3088"/>
    <lineage>
        <taxon>Eukaryota</taxon>
        <taxon>Viridiplantae</taxon>
        <taxon>Chlorophyta</taxon>
        <taxon>core chlorophytes</taxon>
        <taxon>Chlorophyceae</taxon>
        <taxon>CS clade</taxon>
        <taxon>Sphaeropleales</taxon>
        <taxon>Scenedesmaceae</taxon>
        <taxon>Tetradesmus</taxon>
    </lineage>
</organism>
<protein>
    <recommendedName>
        <fullName evidence="4">RCC1-like domain-containing protein</fullName>
    </recommendedName>
</protein>
<dbReference type="InterPro" id="IPR000408">
    <property type="entry name" value="Reg_chr_condens"/>
</dbReference>
<gene>
    <name evidence="5" type="ORF">BQ4739_LOCUS13035</name>
</gene>
<feature type="repeat" description="RCC1" evidence="2">
    <location>
        <begin position="150"/>
        <end position="204"/>
    </location>
</feature>
<keyword evidence="6" id="KW-1185">Reference proteome</keyword>
<evidence type="ECO:0000313" key="5">
    <source>
        <dbReference type="EMBL" id="SZX72900.1"/>
    </source>
</evidence>
<feature type="compositionally biased region" description="Polar residues" evidence="3">
    <location>
        <begin position="505"/>
        <end position="514"/>
    </location>
</feature>
<dbReference type="Gene3D" id="2.130.10.30">
    <property type="entry name" value="Regulator of chromosome condensation 1/beta-lactamase-inhibitor protein II"/>
    <property type="match status" value="2"/>
</dbReference>
<evidence type="ECO:0000256" key="3">
    <source>
        <dbReference type="SAM" id="MobiDB-lite"/>
    </source>
</evidence>
<feature type="repeat" description="RCC1" evidence="2">
    <location>
        <begin position="98"/>
        <end position="149"/>
    </location>
</feature>
<dbReference type="Proteomes" id="UP000256970">
    <property type="component" value="Unassembled WGS sequence"/>
</dbReference>
<evidence type="ECO:0000256" key="2">
    <source>
        <dbReference type="PROSITE-ProRule" id="PRU00235"/>
    </source>
</evidence>
<feature type="region of interest" description="Disordered" evidence="3">
    <location>
        <begin position="498"/>
        <end position="634"/>
    </location>
</feature>
<dbReference type="Pfam" id="PF25390">
    <property type="entry name" value="WD40_RLD"/>
    <property type="match status" value="1"/>
</dbReference>
<feature type="compositionally biased region" description="Low complexity" evidence="3">
    <location>
        <begin position="652"/>
        <end position="663"/>
    </location>
</feature>
<keyword evidence="1" id="KW-0677">Repeat</keyword>
<feature type="repeat" description="RCC1" evidence="2">
    <location>
        <begin position="331"/>
        <end position="382"/>
    </location>
</feature>
<proteinExistence type="predicted"/>
<evidence type="ECO:0000259" key="4">
    <source>
        <dbReference type="Pfam" id="PF25390"/>
    </source>
</evidence>
<dbReference type="SUPFAM" id="SSF50985">
    <property type="entry name" value="RCC1/BLIP-II"/>
    <property type="match status" value="2"/>
</dbReference>
<feature type="compositionally biased region" description="Low complexity" evidence="3">
    <location>
        <begin position="558"/>
        <end position="589"/>
    </location>
</feature>
<feature type="repeat" description="RCC1" evidence="2">
    <location>
        <begin position="39"/>
        <end position="97"/>
    </location>
</feature>
<dbReference type="PANTHER" id="PTHR22870">
    <property type="entry name" value="REGULATOR OF CHROMOSOME CONDENSATION"/>
    <property type="match status" value="1"/>
</dbReference>
<dbReference type="PROSITE" id="PS50012">
    <property type="entry name" value="RCC1_3"/>
    <property type="match status" value="7"/>
</dbReference>
<feature type="non-terminal residue" evidence="5">
    <location>
        <position position="1045"/>
    </location>
</feature>
<feature type="compositionally biased region" description="Low complexity" evidence="3">
    <location>
        <begin position="962"/>
        <end position="975"/>
    </location>
</feature>
<dbReference type="InterPro" id="IPR051210">
    <property type="entry name" value="Ub_ligase/GEF_domain"/>
</dbReference>
<feature type="region of interest" description="Disordered" evidence="3">
    <location>
        <begin position="860"/>
        <end position="1045"/>
    </location>
</feature>
<dbReference type="AlphaFoldDB" id="A0A383W6R7"/>
<feature type="compositionally biased region" description="Low complexity" evidence="3">
    <location>
        <begin position="1005"/>
        <end position="1019"/>
    </location>
</feature>
<feature type="repeat" description="RCC1" evidence="2">
    <location>
        <begin position="437"/>
        <end position="492"/>
    </location>
</feature>
<feature type="compositionally biased region" description="Polar residues" evidence="3">
    <location>
        <begin position="664"/>
        <end position="676"/>
    </location>
</feature>
<feature type="repeat" description="RCC1" evidence="2">
    <location>
        <begin position="285"/>
        <end position="330"/>
    </location>
</feature>
<feature type="compositionally biased region" description="Low complexity" evidence="3">
    <location>
        <begin position="832"/>
        <end position="842"/>
    </location>
</feature>
<feature type="compositionally biased region" description="Gly residues" evidence="3">
    <location>
        <begin position="1020"/>
        <end position="1030"/>
    </location>
</feature>
<dbReference type="PANTHER" id="PTHR22870:SF385">
    <property type="entry name" value="ULTRAVIOLET-B RECEPTOR UVR8-LIKE"/>
    <property type="match status" value="1"/>
</dbReference>
<dbReference type="Pfam" id="PF00415">
    <property type="entry name" value="RCC1"/>
    <property type="match status" value="2"/>
</dbReference>
<feature type="region of interest" description="Disordered" evidence="3">
    <location>
        <begin position="725"/>
        <end position="846"/>
    </location>
</feature>
<feature type="compositionally biased region" description="Low complexity" evidence="3">
    <location>
        <begin position="527"/>
        <end position="543"/>
    </location>
</feature>
<feature type="compositionally biased region" description="Low complexity" evidence="3">
    <location>
        <begin position="608"/>
        <end position="634"/>
    </location>
</feature>